<dbReference type="PANTHER" id="PTHR10869:SF246">
    <property type="entry name" value="TRANSMEMBRANE PROLYL 4-HYDROXYLASE"/>
    <property type="match status" value="1"/>
</dbReference>
<feature type="domain" description="Fe2OG dioxygenase" evidence="6">
    <location>
        <begin position="83"/>
        <end position="185"/>
    </location>
</feature>
<dbReference type="InterPro" id="IPR045054">
    <property type="entry name" value="P4HA-like"/>
</dbReference>
<dbReference type="InterPro" id="IPR044862">
    <property type="entry name" value="Pro_4_hyd_alph_FE2OG_OXY"/>
</dbReference>
<evidence type="ECO:0000256" key="1">
    <source>
        <dbReference type="ARBA" id="ARBA00001961"/>
    </source>
</evidence>
<dbReference type="Pfam" id="PF13640">
    <property type="entry name" value="2OG-FeII_Oxy_3"/>
    <property type="match status" value="1"/>
</dbReference>
<dbReference type="SUPFAM" id="SSF51197">
    <property type="entry name" value="Clavaminate synthase-like"/>
    <property type="match status" value="1"/>
</dbReference>
<dbReference type="GO" id="GO:0004656">
    <property type="term" value="F:procollagen-proline 4-dioxygenase activity"/>
    <property type="evidence" value="ECO:0007669"/>
    <property type="project" value="TreeGrafter"/>
</dbReference>
<keyword evidence="5" id="KW-0408">Iron</keyword>
<dbReference type="PROSITE" id="PS51471">
    <property type="entry name" value="FE2OG_OXY"/>
    <property type="match status" value="1"/>
</dbReference>
<keyword evidence="4" id="KW-0560">Oxidoreductase</keyword>
<evidence type="ECO:0000313" key="8">
    <source>
        <dbReference type="Proteomes" id="UP000502917"/>
    </source>
</evidence>
<name>M1NX59_9CAUD</name>
<proteinExistence type="predicted"/>
<dbReference type="InterPro" id="IPR006620">
    <property type="entry name" value="Pro_4_hyd_alph"/>
</dbReference>
<dbReference type="SMART" id="SM00702">
    <property type="entry name" value="P4Hc"/>
    <property type="match status" value="1"/>
</dbReference>
<reference evidence="7 8" key="1">
    <citation type="submission" date="2010-12" db="EMBL/GenBank/DDBJ databases">
        <title>The Genome Sequence of Cyanophage P-SS1.</title>
        <authorList>
            <consortium name="The Broad Institute Genome Sequencing Platform"/>
            <person name="Henn M.R."/>
            <person name="Sullivan M.S."/>
            <person name="Osburne M.S."/>
            <person name="Levin J."/>
            <person name="Malboeuf C."/>
            <person name="Casali M."/>
            <person name="Russ C."/>
            <person name="Lennon N."/>
            <person name="Chapman S.B."/>
            <person name="Erlich R."/>
            <person name="Young S.K."/>
            <person name="Yandava C."/>
            <person name="Zeng Q."/>
            <person name="Alvarado L."/>
            <person name="Anderson S."/>
            <person name="Berlin A."/>
            <person name="Chen Z."/>
            <person name="Freedman E."/>
            <person name="Gellesch M."/>
            <person name="Goldberg J."/>
            <person name="Green L."/>
            <person name="Griggs A."/>
            <person name="Gujja S."/>
            <person name="Heilman E.R."/>
            <person name="Heiman D."/>
            <person name="Hollinger A."/>
            <person name="Howarth C."/>
            <person name="Larson L."/>
            <person name="Mehta T."/>
            <person name="Pearson M."/>
            <person name="Roberts A."/>
            <person name="Ryan E."/>
            <person name="Saif S."/>
            <person name="Shea T."/>
            <person name="Shenoy N."/>
            <person name="Sisk P."/>
            <person name="Stolte C."/>
            <person name="Sykes S."/>
            <person name="White J."/>
            <person name="Yu Q."/>
            <person name="Coleman M.L."/>
            <person name="Huang K.H."/>
            <person name="Weigele P.R."/>
            <person name="DeFrancesco A.S."/>
            <person name="Kern S.E."/>
            <person name="Thompson L.R."/>
            <person name="Fu R."/>
            <person name="Hombeck B."/>
            <person name="Chisholm S.W."/>
            <person name="Haas B."/>
            <person name="Nusbaum C."/>
            <person name="Birren B."/>
        </authorList>
    </citation>
    <scope>NUCLEOTIDE SEQUENCE [LARGE SCALE GENOMIC DNA]</scope>
    <source>
        <strain evidence="7 8">P-SS1</strain>
    </source>
</reference>
<dbReference type="PANTHER" id="PTHR10869">
    <property type="entry name" value="PROLYL 4-HYDROXYLASE ALPHA SUBUNIT"/>
    <property type="match status" value="1"/>
</dbReference>
<evidence type="ECO:0000259" key="6">
    <source>
        <dbReference type="PROSITE" id="PS51471"/>
    </source>
</evidence>
<dbReference type="GO" id="GO:0005506">
    <property type="term" value="F:iron ion binding"/>
    <property type="evidence" value="ECO:0007669"/>
    <property type="project" value="InterPro"/>
</dbReference>
<evidence type="ECO:0000256" key="3">
    <source>
        <dbReference type="ARBA" id="ARBA00022964"/>
    </source>
</evidence>
<gene>
    <name evidence="7" type="ORF">CPYG_00182</name>
</gene>
<keyword evidence="3" id="KW-0223">Dioxygenase</keyword>
<evidence type="ECO:0000256" key="2">
    <source>
        <dbReference type="ARBA" id="ARBA00022723"/>
    </source>
</evidence>
<sequence>MKYGAAYRVIELNDSAMTKIQRTLESQDLQFSDSVVHNSDEAKSHEDRVSRQAWIREPQFCQMFIDIAKVMNEQNWWYLDIQGSEPIQFGIYPEGGKYDWHVDQHPKPVQGMVRKISMTLFMNDPSEYEGGEFDLEIYKPETDCRYETFKLKRGSAIFFQSDVWHRVRPVKSGVRKSIVAWFYGPPYK</sequence>
<dbReference type="GO" id="GO:0031418">
    <property type="term" value="F:L-ascorbic acid binding"/>
    <property type="evidence" value="ECO:0007669"/>
    <property type="project" value="InterPro"/>
</dbReference>
<protein>
    <recommendedName>
        <fullName evidence="6">Fe2OG dioxygenase domain-containing protein</fullName>
    </recommendedName>
</protein>
<dbReference type="Gene3D" id="2.60.120.620">
    <property type="entry name" value="q2cbj1_9rhob like domain"/>
    <property type="match status" value="1"/>
</dbReference>
<evidence type="ECO:0000256" key="5">
    <source>
        <dbReference type="ARBA" id="ARBA00023004"/>
    </source>
</evidence>
<dbReference type="InterPro" id="IPR005123">
    <property type="entry name" value="Oxoglu/Fe-dep_dioxygenase_dom"/>
</dbReference>
<comment type="cofactor">
    <cofactor evidence="1">
        <name>L-ascorbate</name>
        <dbReference type="ChEBI" id="CHEBI:38290"/>
    </cofactor>
</comment>
<evidence type="ECO:0000256" key="4">
    <source>
        <dbReference type="ARBA" id="ARBA00023002"/>
    </source>
</evidence>
<keyword evidence="2" id="KW-0479">Metal-binding</keyword>
<dbReference type="EMBL" id="JF974306">
    <property type="protein sequence ID" value="AGF91476.1"/>
    <property type="molecule type" value="Genomic_DNA"/>
</dbReference>
<accession>M1NX59</accession>
<evidence type="ECO:0000313" key="7">
    <source>
        <dbReference type="EMBL" id="AGF91476.1"/>
    </source>
</evidence>
<dbReference type="Proteomes" id="UP000502917">
    <property type="component" value="Segment"/>
</dbReference>
<organism evidence="7 8">
    <name type="scientific">Cyanophage P-SS1</name>
    <dbReference type="NCBI Taxonomy" id="889957"/>
    <lineage>
        <taxon>Viruses</taxon>
        <taxon>Duplodnaviria</taxon>
        <taxon>Heunggongvirae</taxon>
        <taxon>Uroviricota</taxon>
        <taxon>Caudoviricetes</taxon>
        <taxon>Pantevenvirales</taxon>
        <taxon>Kyanoviridae</taxon>
        <taxon>Ronodorvirus</taxon>
        <taxon>Ronodorvirus ssm4</taxon>
    </lineage>
</organism>